<accession>A0AAE9XKU4</accession>
<dbReference type="InterPro" id="IPR012456">
    <property type="entry name" value="DUF1661"/>
</dbReference>
<dbReference type="EMBL" id="CP116614">
    <property type="protein sequence ID" value="WCG04254.1"/>
    <property type="molecule type" value="Genomic_DNA"/>
</dbReference>
<dbReference type="Pfam" id="PF07877">
    <property type="entry name" value="DUF1661"/>
    <property type="match status" value="1"/>
</dbReference>
<proteinExistence type="predicted"/>
<sequence>MKKSRAGTKRFSRHFLGILV</sequence>
<name>A0AAE9XKU4_PORGN</name>
<gene>
    <name evidence="1" type="ORF">NY151_10220</name>
</gene>
<protein>
    <submittedName>
        <fullName evidence="1">DUF1661 domain-containing protein</fullName>
    </submittedName>
</protein>
<evidence type="ECO:0000313" key="1">
    <source>
        <dbReference type="EMBL" id="WCG04254.1"/>
    </source>
</evidence>
<dbReference type="Proteomes" id="UP001179501">
    <property type="component" value="Chromosome"/>
</dbReference>
<dbReference type="AlphaFoldDB" id="A0AAE9XKU4"/>
<dbReference type="RefSeq" id="WP_230482451.1">
    <property type="nucleotide sequence ID" value="NZ_CP024593.1"/>
</dbReference>
<evidence type="ECO:0000313" key="2">
    <source>
        <dbReference type="Proteomes" id="UP001179501"/>
    </source>
</evidence>
<organism evidence="1 2">
    <name type="scientific">Porphyromonas gingivalis</name>
    <name type="common">Bacteroides gingivalis</name>
    <dbReference type="NCBI Taxonomy" id="837"/>
    <lineage>
        <taxon>Bacteria</taxon>
        <taxon>Pseudomonadati</taxon>
        <taxon>Bacteroidota</taxon>
        <taxon>Bacteroidia</taxon>
        <taxon>Bacteroidales</taxon>
        <taxon>Porphyromonadaceae</taxon>
        <taxon>Porphyromonas</taxon>
    </lineage>
</organism>
<reference evidence="1" key="1">
    <citation type="submission" date="2023-01" db="EMBL/GenBank/DDBJ databases">
        <title>Phages are important unrecognized players in the ecology of the oral pathogen Porphyromonas gingivalis.</title>
        <authorList>
            <person name="Matrishin C.B."/>
            <person name="Kauffman K.M."/>
        </authorList>
    </citation>
    <scope>NUCLEOTIDE SEQUENCE</scope>
    <source>
        <strain evidence="1">ATCC 49417</strain>
    </source>
</reference>